<comment type="caution">
    <text evidence="1">The sequence shown here is derived from an EMBL/GenBank/DDBJ whole genome shotgun (WGS) entry which is preliminary data.</text>
</comment>
<dbReference type="RefSeq" id="WP_066971115.1">
    <property type="nucleotide sequence ID" value="NZ_LWMT01000062.1"/>
</dbReference>
<name>A0A166ERD4_9EURY</name>
<dbReference type="Proteomes" id="UP000077066">
    <property type="component" value="Unassembled WGS sequence"/>
</dbReference>
<organism evidence="1 2">
    <name type="scientific">Methanobrevibacter filiformis</name>
    <dbReference type="NCBI Taxonomy" id="55758"/>
    <lineage>
        <taxon>Archaea</taxon>
        <taxon>Methanobacteriati</taxon>
        <taxon>Methanobacteriota</taxon>
        <taxon>Methanomada group</taxon>
        <taxon>Methanobacteria</taxon>
        <taxon>Methanobacteriales</taxon>
        <taxon>Methanobacteriaceae</taxon>
        <taxon>Methanobrevibacter</taxon>
    </lineage>
</organism>
<reference evidence="1 2" key="1">
    <citation type="submission" date="2016-04" db="EMBL/GenBank/DDBJ databases">
        <title>Genome sequence of Methanobrevibacter filiformis DSM 11501.</title>
        <authorList>
            <person name="Poehlein A."/>
            <person name="Seedorf H."/>
            <person name="Daniel R."/>
        </authorList>
    </citation>
    <scope>NUCLEOTIDE SEQUENCE [LARGE SCALE GENOMIC DNA]</scope>
    <source>
        <strain evidence="1 2">DSM 11501</strain>
    </source>
</reference>
<gene>
    <name evidence="1" type="ORF">MBFIL_04590</name>
</gene>
<evidence type="ECO:0000313" key="2">
    <source>
        <dbReference type="Proteomes" id="UP000077066"/>
    </source>
</evidence>
<dbReference type="EMBL" id="LWMT01000062">
    <property type="protein sequence ID" value="KZX16928.1"/>
    <property type="molecule type" value="Genomic_DNA"/>
</dbReference>
<dbReference type="Gene3D" id="1.10.10.10">
    <property type="entry name" value="Winged helix-like DNA-binding domain superfamily/Winged helix DNA-binding domain"/>
    <property type="match status" value="1"/>
</dbReference>
<keyword evidence="2" id="KW-1185">Reference proteome</keyword>
<sequence>MIKINLVKVITGQDLINDMIEKYGSIEQLEKLLEKDKNNGEMFSDLEDWKFFGENPEDEITDITTILTDKLTLTNIELELLNFIKNNNPSSIRELSRLINEDVSNTQRRISRLEQEGLLNLKEGIKNSKIPVVTYDKIEIAI</sequence>
<proteinExistence type="predicted"/>
<evidence type="ECO:0000313" key="1">
    <source>
        <dbReference type="EMBL" id="KZX16928.1"/>
    </source>
</evidence>
<dbReference type="SUPFAM" id="SSF46785">
    <property type="entry name" value="Winged helix' DNA-binding domain"/>
    <property type="match status" value="1"/>
</dbReference>
<dbReference type="AlphaFoldDB" id="A0A166ERD4"/>
<accession>A0A166ERD4</accession>
<dbReference type="Pfam" id="PF25212">
    <property type="entry name" value="HVO_A0114"/>
    <property type="match status" value="1"/>
</dbReference>
<protein>
    <submittedName>
        <fullName evidence="1">Uncharacterized protein</fullName>
    </submittedName>
</protein>
<dbReference type="InterPro" id="IPR036390">
    <property type="entry name" value="WH_DNA-bd_sf"/>
</dbReference>
<dbReference type="OrthoDB" id="325082at2157"/>
<dbReference type="InterPro" id="IPR036388">
    <property type="entry name" value="WH-like_DNA-bd_sf"/>
</dbReference>
<dbReference type="PATRIC" id="fig|55758.3.peg.509"/>
<dbReference type="STRING" id="55758.MBFIL_04590"/>